<proteinExistence type="predicted"/>
<evidence type="ECO:0000256" key="2">
    <source>
        <dbReference type="SAM" id="SignalP"/>
    </source>
</evidence>
<dbReference type="VEuPathDB" id="TriTrypDB:TvY486_0027700"/>
<feature type="chain" id="PRO_5003395282" evidence="2">
    <location>
        <begin position="21"/>
        <end position="218"/>
    </location>
</feature>
<organism evidence="3 4">
    <name type="scientific">Trypanosoma vivax (strain Y486)</name>
    <dbReference type="NCBI Taxonomy" id="1055687"/>
    <lineage>
        <taxon>Eukaryota</taxon>
        <taxon>Discoba</taxon>
        <taxon>Euglenozoa</taxon>
        <taxon>Kinetoplastea</taxon>
        <taxon>Metakinetoplastina</taxon>
        <taxon>Trypanosomatida</taxon>
        <taxon>Trypanosomatidae</taxon>
        <taxon>Trypanosoma</taxon>
        <taxon>Duttonella</taxon>
    </lineage>
</organism>
<name>F9WR29_TRYVY</name>
<feature type="compositionally biased region" description="Polar residues" evidence="1">
    <location>
        <begin position="178"/>
        <end position="189"/>
    </location>
</feature>
<accession>F9WR29</accession>
<dbReference type="SUPFAM" id="SSF58087">
    <property type="entry name" value="Variant surface glycoprotein (N-terminal domain)"/>
    <property type="match status" value="1"/>
</dbReference>
<reference evidence="3 4" key="1">
    <citation type="journal article" date="2012" name="Proc. Natl. Acad. Sci. U.S.A.">
        <title>Antigenic diversity is generated by distinct evolutionary mechanisms in African trypanosome species.</title>
        <authorList>
            <person name="Jackson A.P."/>
            <person name="Berry A."/>
            <person name="Aslett M."/>
            <person name="Allison H.C."/>
            <person name="Burton P."/>
            <person name="Vavrova-Anderson J."/>
            <person name="Brown R."/>
            <person name="Browne H."/>
            <person name="Corton N."/>
            <person name="Hauser H."/>
            <person name="Gamble J."/>
            <person name="Gilderthorp R."/>
            <person name="Marcello L."/>
            <person name="McQuillan J."/>
            <person name="Otto T.D."/>
            <person name="Quail M.A."/>
            <person name="Sanders M.J."/>
            <person name="van Tonder A."/>
            <person name="Ginger M.L."/>
            <person name="Field M.C."/>
            <person name="Barry J.D."/>
            <person name="Hertz-Fowler C."/>
            <person name="Berriman M."/>
        </authorList>
    </citation>
    <scope>NUCLEOTIDE SEQUENCE</scope>
    <source>
        <strain evidence="3 4">Y486</strain>
    </source>
</reference>
<dbReference type="AlphaFoldDB" id="F9WR29"/>
<evidence type="ECO:0000313" key="3">
    <source>
        <dbReference type="EMBL" id="CCD20013.1"/>
    </source>
</evidence>
<evidence type="ECO:0000256" key="1">
    <source>
        <dbReference type="SAM" id="MobiDB-lite"/>
    </source>
</evidence>
<dbReference type="Proteomes" id="UP000009027">
    <property type="component" value="Unassembled WGS sequence"/>
</dbReference>
<keyword evidence="4" id="KW-1185">Reference proteome</keyword>
<protein>
    <submittedName>
        <fullName evidence="3">Uncharacterized protein</fullName>
    </submittedName>
</protein>
<keyword evidence="2" id="KW-0732">Signal</keyword>
<evidence type="ECO:0000313" key="4">
    <source>
        <dbReference type="Proteomes" id="UP000009027"/>
    </source>
</evidence>
<gene>
    <name evidence="3" type="ORF">TvY486_0027700</name>
</gene>
<feature type="signal peptide" evidence="2">
    <location>
        <begin position="1"/>
        <end position="20"/>
    </location>
</feature>
<feature type="compositionally biased region" description="Basic and acidic residues" evidence="1">
    <location>
        <begin position="205"/>
        <end position="218"/>
    </location>
</feature>
<sequence length="218" mass="22657">MRTGLLACVAALVLVSAAKAQGAIIATTGVKDTDAATLCSLSQTLKQLARQAWREMEEAHKRQGRIAEACSLATGSEAHLAAAQGANEAQRLTLIETQLCARMATATELAQRASNAAAKLSGHSAALAGEIDQWVSTMSSVVSKAQTGKFCLGSNSAVTQESSKLQTALATRLKNETESYANGDQGNTTVPPPTCGKPLNATINEEERTKPGDSESKA</sequence>
<dbReference type="EMBL" id="CAEX01004665">
    <property type="protein sequence ID" value="CCD20013.1"/>
    <property type="molecule type" value="Genomic_DNA"/>
</dbReference>
<feature type="region of interest" description="Disordered" evidence="1">
    <location>
        <begin position="177"/>
        <end position="218"/>
    </location>
</feature>